<keyword evidence="3 6" id="KW-1133">Transmembrane helix</keyword>
<dbReference type="RefSeq" id="WP_016457390.1">
    <property type="nucleotide sequence ID" value="NZ_CAMIHY010000033.1"/>
</dbReference>
<evidence type="ECO:0000259" key="7">
    <source>
        <dbReference type="Pfam" id="PF05154"/>
    </source>
</evidence>
<evidence type="ECO:0000256" key="6">
    <source>
        <dbReference type="SAM" id="Phobius"/>
    </source>
</evidence>
<evidence type="ECO:0000256" key="2">
    <source>
        <dbReference type="ARBA" id="ARBA00022692"/>
    </source>
</evidence>
<feature type="region of interest" description="Disordered" evidence="5">
    <location>
        <begin position="1"/>
        <end position="53"/>
    </location>
</feature>
<dbReference type="InterPro" id="IPR050932">
    <property type="entry name" value="TM2D1-3-like"/>
</dbReference>
<evidence type="ECO:0000256" key="3">
    <source>
        <dbReference type="ARBA" id="ARBA00022989"/>
    </source>
</evidence>
<proteinExistence type="predicted"/>
<dbReference type="InterPro" id="IPR007829">
    <property type="entry name" value="TM2"/>
</dbReference>
<dbReference type="PANTHER" id="PTHR21016:SF25">
    <property type="entry name" value="TM2 DOMAIN-CONTAINING PROTEIN DDB_G0277895-RELATED"/>
    <property type="match status" value="1"/>
</dbReference>
<dbReference type="GO" id="GO:0016020">
    <property type="term" value="C:membrane"/>
    <property type="evidence" value="ECO:0007669"/>
    <property type="project" value="UniProtKB-SubCell"/>
</dbReference>
<accession>A0AAF1BUZ5</accession>
<feature type="compositionally biased region" description="Polar residues" evidence="5">
    <location>
        <begin position="33"/>
        <end position="53"/>
    </location>
</feature>
<protein>
    <submittedName>
        <fullName evidence="8">NINE protein</fullName>
    </submittedName>
</protein>
<dbReference type="PANTHER" id="PTHR21016">
    <property type="entry name" value="BETA-AMYLOID BINDING PROTEIN-RELATED"/>
    <property type="match status" value="1"/>
</dbReference>
<dbReference type="AlphaFoldDB" id="A0AAF1BUZ5"/>
<feature type="transmembrane region" description="Helical" evidence="6">
    <location>
        <begin position="116"/>
        <end position="135"/>
    </location>
</feature>
<dbReference type="KEGG" id="cpyr:CYJ47_06875"/>
<name>A0AAF1BUZ5_9CORY</name>
<organism evidence="8 9">
    <name type="scientific">Corynebacterium pyruviciproducens</name>
    <dbReference type="NCBI Taxonomy" id="598660"/>
    <lineage>
        <taxon>Bacteria</taxon>
        <taxon>Bacillati</taxon>
        <taxon>Actinomycetota</taxon>
        <taxon>Actinomycetes</taxon>
        <taxon>Mycobacteriales</taxon>
        <taxon>Corynebacteriaceae</taxon>
        <taxon>Corynebacterium</taxon>
    </lineage>
</organism>
<sequence length="167" mass="18218">MSSLYNPDDFDRDGMPKKHRTAPRPEPPRFGENPTTSAPQPNGPQWQQSANPQWSTTPAPFSNLGAGQQAYYAAGGMSPVSDRSWIIALLLLVFLGGFGIHNFYMGKMNYGIGQLVLNLAGWGLFFSILGIPVALLSWGLLSVWLLVEFILIVVKGGTDGQGRPMRP</sequence>
<feature type="domain" description="TM2" evidence="7">
    <location>
        <begin position="82"/>
        <end position="129"/>
    </location>
</feature>
<reference evidence="8" key="2">
    <citation type="submission" date="2023-10" db="EMBL/GenBank/DDBJ databases">
        <authorList>
            <person name="Choi B."/>
        </authorList>
    </citation>
    <scope>NUCLEOTIDE SEQUENCE</scope>
    <source>
        <strain evidence="8">UMB0763</strain>
    </source>
</reference>
<dbReference type="EMBL" id="CP136958">
    <property type="protein sequence ID" value="WOT01027.1"/>
    <property type="molecule type" value="Genomic_DNA"/>
</dbReference>
<evidence type="ECO:0000256" key="5">
    <source>
        <dbReference type="SAM" id="MobiDB-lite"/>
    </source>
</evidence>
<dbReference type="Pfam" id="PF05154">
    <property type="entry name" value="TM2"/>
    <property type="match status" value="1"/>
</dbReference>
<reference evidence="8" key="1">
    <citation type="submission" date="2017-12" db="EMBL/GenBank/DDBJ databases">
        <authorList>
            <person name="Thomas-White K."/>
            <person name="Wolfe A.J."/>
        </authorList>
    </citation>
    <scope>NUCLEOTIDE SEQUENCE</scope>
    <source>
        <strain evidence="8">UMB0763</strain>
    </source>
</reference>
<evidence type="ECO:0000313" key="8">
    <source>
        <dbReference type="EMBL" id="WOT01027.1"/>
    </source>
</evidence>
<evidence type="ECO:0000256" key="1">
    <source>
        <dbReference type="ARBA" id="ARBA00004141"/>
    </source>
</evidence>
<evidence type="ECO:0000313" key="9">
    <source>
        <dbReference type="Proteomes" id="UP000234560"/>
    </source>
</evidence>
<keyword evidence="4 6" id="KW-0472">Membrane</keyword>
<gene>
    <name evidence="8" type="ORF">CYJ47_06875</name>
</gene>
<feature type="transmembrane region" description="Helical" evidence="6">
    <location>
        <begin position="85"/>
        <end position="104"/>
    </location>
</feature>
<keyword evidence="2 6" id="KW-0812">Transmembrane</keyword>
<dbReference type="Proteomes" id="UP000234560">
    <property type="component" value="Chromosome"/>
</dbReference>
<evidence type="ECO:0000256" key="4">
    <source>
        <dbReference type="ARBA" id="ARBA00023136"/>
    </source>
</evidence>
<comment type="subcellular location">
    <subcellularLocation>
        <location evidence="1">Membrane</location>
        <topology evidence="1">Multi-pass membrane protein</topology>
    </subcellularLocation>
</comment>